<dbReference type="Gene3D" id="3.40.80.10">
    <property type="entry name" value="Peptidoglycan recognition protein-like"/>
    <property type="match status" value="1"/>
</dbReference>
<reference evidence="7" key="1">
    <citation type="submission" date="2024-04" db="EMBL/GenBank/DDBJ databases">
        <title>Phylogenomic analyses of a clade within the roseobacter group suggest taxonomic reassignments of species of the genera Aestuariivita, Citreicella, Loktanella, Nautella, Pelagibaca, Ruegeria, Thalassobius, Thiobacimonas and Tropicibacter, and the proposal o.</title>
        <authorList>
            <person name="Jeon C.O."/>
        </authorList>
    </citation>
    <scope>NUCLEOTIDE SEQUENCE [LARGE SCALE GENOMIC DNA]</scope>
    <source>
        <strain evidence="7">BS5-3</strain>
    </source>
</reference>
<dbReference type="GO" id="GO:0008745">
    <property type="term" value="F:N-acetylmuramoyl-L-alanine amidase activity"/>
    <property type="evidence" value="ECO:0007669"/>
    <property type="project" value="UniProtKB-EC"/>
</dbReference>
<dbReference type="InterPro" id="IPR051206">
    <property type="entry name" value="NAMLAA_amidase_2"/>
</dbReference>
<dbReference type="SMART" id="SM00644">
    <property type="entry name" value="Ami_2"/>
    <property type="match status" value="1"/>
</dbReference>
<dbReference type="Pfam" id="PF01510">
    <property type="entry name" value="Amidase_2"/>
    <property type="match status" value="1"/>
</dbReference>
<dbReference type="Proteomes" id="UP001440612">
    <property type="component" value="Chromosome"/>
</dbReference>
<protein>
    <recommendedName>
        <fullName evidence="2">N-acetylmuramoyl-L-alanine amidase</fullName>
        <ecNumber evidence="2">3.5.1.28</ecNumber>
    </recommendedName>
</protein>
<dbReference type="InterPro" id="IPR002502">
    <property type="entry name" value="Amidase_domain"/>
</dbReference>
<evidence type="ECO:0000259" key="5">
    <source>
        <dbReference type="SMART" id="SM00644"/>
    </source>
</evidence>
<evidence type="ECO:0000313" key="7">
    <source>
        <dbReference type="Proteomes" id="UP001440612"/>
    </source>
</evidence>
<keyword evidence="3 6" id="KW-0378">Hydrolase</keyword>
<dbReference type="EC" id="3.5.1.28" evidence="2"/>
<gene>
    <name evidence="6" type="ORF">AABB29_08540</name>
</gene>
<keyword evidence="7" id="KW-1185">Reference proteome</keyword>
<evidence type="ECO:0000256" key="3">
    <source>
        <dbReference type="ARBA" id="ARBA00022801"/>
    </source>
</evidence>
<keyword evidence="4" id="KW-0961">Cell wall biogenesis/degradation</keyword>
<sequence>MVVIHYTAMTSAKAALKTLCDPATEVSAHYLIAEDGEVLSLVPEALRAWHAGVGRWGATTDVNSRSIGIELANNGVSPFAAAQMDALTDLLRGIKARWDIRPERVIGHSDMAPGRKIDPGPRFDWRRLAREGLAVWPENWAAEDDAAFVSMMRGFGYTATDDEDLLLKVFRLRFRPSTKGPVDTTDAGMMYNLFRRFPVDLNTTWA</sequence>
<accession>A0ABZ2V8M7</accession>
<dbReference type="EMBL" id="CP150951">
    <property type="protein sequence ID" value="WZC50936.1"/>
    <property type="molecule type" value="Genomic_DNA"/>
</dbReference>
<evidence type="ECO:0000313" key="6">
    <source>
        <dbReference type="EMBL" id="WZC50936.1"/>
    </source>
</evidence>
<dbReference type="PANTHER" id="PTHR30417">
    <property type="entry name" value="N-ACETYLMURAMOYL-L-ALANINE AMIDASE AMID"/>
    <property type="match status" value="1"/>
</dbReference>
<dbReference type="RefSeq" id="WP_341369033.1">
    <property type="nucleotide sequence ID" value="NZ_CP150951.2"/>
</dbReference>
<name>A0ABZ2V8M7_9RHOB</name>
<evidence type="ECO:0000256" key="2">
    <source>
        <dbReference type="ARBA" id="ARBA00011901"/>
    </source>
</evidence>
<proteinExistence type="predicted"/>
<organism evidence="6 7">
    <name type="scientific">Yoonia phaeophyticola</name>
    <dbReference type="NCBI Taxonomy" id="3137369"/>
    <lineage>
        <taxon>Bacteria</taxon>
        <taxon>Pseudomonadati</taxon>
        <taxon>Pseudomonadota</taxon>
        <taxon>Alphaproteobacteria</taxon>
        <taxon>Rhodobacterales</taxon>
        <taxon>Paracoccaceae</taxon>
        <taxon>Yoonia</taxon>
    </lineage>
</organism>
<dbReference type="CDD" id="cd06583">
    <property type="entry name" value="PGRP"/>
    <property type="match status" value="1"/>
</dbReference>
<evidence type="ECO:0000256" key="1">
    <source>
        <dbReference type="ARBA" id="ARBA00001561"/>
    </source>
</evidence>
<evidence type="ECO:0000256" key="4">
    <source>
        <dbReference type="ARBA" id="ARBA00023316"/>
    </source>
</evidence>
<comment type="catalytic activity">
    <reaction evidence="1">
        <text>Hydrolyzes the link between N-acetylmuramoyl residues and L-amino acid residues in certain cell-wall glycopeptides.</text>
        <dbReference type="EC" id="3.5.1.28"/>
    </reaction>
</comment>
<dbReference type="PANTHER" id="PTHR30417:SF1">
    <property type="entry name" value="N-ACETYLMURAMOYL-L-ALANINE AMIDASE AMID"/>
    <property type="match status" value="1"/>
</dbReference>
<dbReference type="InterPro" id="IPR036505">
    <property type="entry name" value="Amidase/PGRP_sf"/>
</dbReference>
<dbReference type="SUPFAM" id="SSF55846">
    <property type="entry name" value="N-acetylmuramoyl-L-alanine amidase-like"/>
    <property type="match status" value="1"/>
</dbReference>
<feature type="domain" description="N-acetylmuramoyl-L-alanine amidase" evidence="5">
    <location>
        <begin position="1"/>
        <end position="120"/>
    </location>
</feature>